<feature type="transmembrane region" description="Helical" evidence="2">
    <location>
        <begin position="142"/>
        <end position="169"/>
    </location>
</feature>
<feature type="compositionally biased region" description="Polar residues" evidence="1">
    <location>
        <begin position="7"/>
        <end position="17"/>
    </location>
</feature>
<dbReference type="RefSeq" id="XP_062752297.1">
    <property type="nucleotide sequence ID" value="XM_062903714.1"/>
</dbReference>
<keyword evidence="2" id="KW-0472">Membrane</keyword>
<name>A0AAE1I7J9_9HYPO</name>
<comment type="caution">
    <text evidence="3">The sequence shown here is derived from an EMBL/GenBank/DDBJ whole genome shotgun (WGS) entry which is preliminary data.</text>
</comment>
<feature type="transmembrane region" description="Helical" evidence="2">
    <location>
        <begin position="568"/>
        <end position="590"/>
    </location>
</feature>
<dbReference type="Proteomes" id="UP001273209">
    <property type="component" value="Unassembled WGS sequence"/>
</dbReference>
<keyword evidence="2" id="KW-1133">Transmembrane helix</keyword>
<feature type="region of interest" description="Disordered" evidence="1">
    <location>
        <begin position="1"/>
        <end position="79"/>
    </location>
</feature>
<feature type="transmembrane region" description="Helical" evidence="2">
    <location>
        <begin position="106"/>
        <end position="130"/>
    </location>
</feature>
<accession>A0AAE1I7J9</accession>
<dbReference type="PANTHER" id="PTHR35394:SF5">
    <property type="entry name" value="DUF3176 DOMAIN-CONTAINING PROTEIN"/>
    <property type="match status" value="1"/>
</dbReference>
<evidence type="ECO:0000256" key="1">
    <source>
        <dbReference type="SAM" id="MobiDB-lite"/>
    </source>
</evidence>
<feature type="compositionally biased region" description="Polar residues" evidence="1">
    <location>
        <begin position="50"/>
        <end position="71"/>
    </location>
</feature>
<dbReference type="InterPro" id="IPR021514">
    <property type="entry name" value="DUF3176"/>
</dbReference>
<gene>
    <name evidence="3" type="ORF">Triagg1_8825</name>
</gene>
<keyword evidence="2" id="KW-0812">Transmembrane</keyword>
<sequence>MDRDDSVTQQSLMSNMSDGPETLPRLHSPTQGSVRAVETEEQENATQQQSLSSHIGDDTQTPPKPQNSSSESDADTTKEQAHANYTTIANHKRAPHLWLSQLASTWWIESITICISFACMAALVCILALFQDRLTTDWPFFISLNATIAIAITAAKATLLAPVSVCLSLEKWNRFRNKAHHLQDLAIIDTASRGPLGAVQMLFRVSWGFASLSAVVVILSILTDTLVQQVVYLEPGTIYAYQEYSARFGYAYGFDGADPKEGEDAANDNVAIAFLRGLYQADWPDYFACNSNCTWDDHYLTLGFSSTCANATDETVGTLECDNGEPWPGHCRMTTPRGRVQFNFGPQYAPMTLNASEAMFQHFTYRELDNKSDSLKDTDLFAASIWTLPEPRFSGEQNLAEYKKTLLRESVVVECTLGITLYNYSNVSSTSNVFNIGRTEQIPIGNYSGYTWGRPEWDPLNDPTFWWNDTGPGLPDVSFLSRYVDIIVTFMKSREFSGTSYPYNVPIRVDNVDCPGATRAFMDGTLEQVSYIFDRVAMSLTHMIRRGNSMQTAQGKTSQAVVFIRVRWRWLILPLAVHLLGAIALVGTIIGRSRDVPLWKGSALAVLYHSVDKDGVLGTRVKNPNELEKVKSIQVMLEKKSNISDS</sequence>
<protein>
    <submittedName>
        <fullName evidence="3">Uncharacterized protein</fullName>
    </submittedName>
</protein>
<dbReference type="PANTHER" id="PTHR35394">
    <property type="entry name" value="DUF3176 DOMAIN-CONTAINING PROTEIN"/>
    <property type="match status" value="1"/>
</dbReference>
<evidence type="ECO:0000313" key="4">
    <source>
        <dbReference type="Proteomes" id="UP001273209"/>
    </source>
</evidence>
<dbReference type="GeneID" id="87923619"/>
<proteinExistence type="predicted"/>
<organism evidence="3 4">
    <name type="scientific">Trichoderma aggressivum f. europaeum</name>
    <dbReference type="NCBI Taxonomy" id="173218"/>
    <lineage>
        <taxon>Eukaryota</taxon>
        <taxon>Fungi</taxon>
        <taxon>Dikarya</taxon>
        <taxon>Ascomycota</taxon>
        <taxon>Pezizomycotina</taxon>
        <taxon>Sordariomycetes</taxon>
        <taxon>Hypocreomycetidae</taxon>
        <taxon>Hypocreales</taxon>
        <taxon>Hypocreaceae</taxon>
        <taxon>Trichoderma</taxon>
    </lineage>
</organism>
<dbReference type="AlphaFoldDB" id="A0AAE1I7J9"/>
<reference evidence="3" key="1">
    <citation type="submission" date="2023-11" db="EMBL/GenBank/DDBJ databases">
        <title>The genome sequences of three competitors of mushroom-forming fungi.</title>
        <authorList>
            <person name="Beijen E."/>
            <person name="Ohm R.A."/>
        </authorList>
    </citation>
    <scope>NUCLEOTIDE SEQUENCE</scope>
    <source>
        <strain evidence="3">CBS 100526</strain>
    </source>
</reference>
<evidence type="ECO:0000313" key="3">
    <source>
        <dbReference type="EMBL" id="KAK4065009.1"/>
    </source>
</evidence>
<evidence type="ECO:0000256" key="2">
    <source>
        <dbReference type="SAM" id="Phobius"/>
    </source>
</evidence>
<keyword evidence="4" id="KW-1185">Reference proteome</keyword>
<feature type="transmembrane region" description="Helical" evidence="2">
    <location>
        <begin position="201"/>
        <end position="222"/>
    </location>
</feature>
<dbReference type="Pfam" id="PF11374">
    <property type="entry name" value="DUF3176"/>
    <property type="match status" value="1"/>
</dbReference>
<dbReference type="EMBL" id="JAWRVG010000045">
    <property type="protein sequence ID" value="KAK4065009.1"/>
    <property type="molecule type" value="Genomic_DNA"/>
</dbReference>